<proteinExistence type="predicted"/>
<gene>
    <name evidence="1" type="ORF">FF306_00179</name>
</gene>
<sequence length="54" mass="6265">MLSGKIIINLNVDDLKQIKEASNILKPLMEDFEIELNVNASIPYQQQQEKICKY</sequence>
<organism evidence="1 2">
    <name type="scientific">Apilactobacillus kunkeei</name>
    <dbReference type="NCBI Taxonomy" id="148814"/>
    <lineage>
        <taxon>Bacteria</taxon>
        <taxon>Bacillati</taxon>
        <taxon>Bacillota</taxon>
        <taxon>Bacilli</taxon>
        <taxon>Lactobacillales</taxon>
        <taxon>Lactobacillaceae</taxon>
        <taxon>Apilactobacillus</taxon>
    </lineage>
</organism>
<dbReference type="AlphaFoldDB" id="A0A1L8CFV7"/>
<evidence type="ECO:0000313" key="2">
    <source>
        <dbReference type="Proteomes" id="UP000186588"/>
    </source>
</evidence>
<dbReference type="EMBL" id="BDDX01000001">
    <property type="protein sequence ID" value="GAT90086.1"/>
    <property type="molecule type" value="Genomic_DNA"/>
</dbReference>
<accession>A0A1L8CFV7</accession>
<evidence type="ECO:0000313" key="1">
    <source>
        <dbReference type="EMBL" id="GAT90086.1"/>
    </source>
</evidence>
<protein>
    <submittedName>
        <fullName evidence="1">Uncharacterized protein</fullName>
    </submittedName>
</protein>
<dbReference type="RefSeq" id="WP_178391550.1">
    <property type="nucleotide sequence ID" value="NZ_BDDX01000001.1"/>
</dbReference>
<name>A0A1L8CFV7_9LACO</name>
<dbReference type="Proteomes" id="UP000186588">
    <property type="component" value="Unassembled WGS sequence"/>
</dbReference>
<comment type="caution">
    <text evidence="1">The sequence shown here is derived from an EMBL/GenBank/DDBJ whole genome shotgun (WGS) entry which is preliminary data.</text>
</comment>
<reference evidence="1 2" key="1">
    <citation type="journal article" date="2016" name="Syst. Appl. Microbiol.">
        <title>Genomic characterization of a fructophilic bee symbiont Lactobacillus kunkeei reveals its niche-specific adaptation.</title>
        <authorList>
            <person name="Maeno S."/>
            <person name="Tanizawa Y."/>
            <person name="Kanesaki Y."/>
            <person name="Kubota E."/>
            <person name="Kumar H."/>
            <person name="Dicks L."/>
            <person name="Salminen S."/>
            <person name="Nakagawa J."/>
            <person name="Arita M."/>
            <person name="Endo A."/>
        </authorList>
    </citation>
    <scope>NUCLEOTIDE SEQUENCE [LARGE SCALE GENOMIC DNA]</scope>
    <source>
        <strain evidence="1 2">FF30-6</strain>
    </source>
</reference>